<dbReference type="OrthoDB" id="10261556at2759"/>
<dbReference type="InterPro" id="IPR027417">
    <property type="entry name" value="P-loop_NTPase"/>
</dbReference>
<dbReference type="AlphaFoldDB" id="A0A2H3DMC4"/>
<organism evidence="1 2">
    <name type="scientific">Armillaria gallica</name>
    <name type="common">Bulbous honey fungus</name>
    <name type="synonym">Armillaria bulbosa</name>
    <dbReference type="NCBI Taxonomy" id="47427"/>
    <lineage>
        <taxon>Eukaryota</taxon>
        <taxon>Fungi</taxon>
        <taxon>Dikarya</taxon>
        <taxon>Basidiomycota</taxon>
        <taxon>Agaricomycotina</taxon>
        <taxon>Agaricomycetes</taxon>
        <taxon>Agaricomycetidae</taxon>
        <taxon>Agaricales</taxon>
        <taxon>Marasmiineae</taxon>
        <taxon>Physalacriaceae</taxon>
        <taxon>Armillaria</taxon>
    </lineage>
</organism>
<dbReference type="EMBL" id="KZ293652">
    <property type="protein sequence ID" value="PBK95014.1"/>
    <property type="molecule type" value="Genomic_DNA"/>
</dbReference>
<protein>
    <recommendedName>
        <fullName evidence="3">Helicase ATP-binding domain-containing protein</fullName>
    </recommendedName>
</protein>
<evidence type="ECO:0000313" key="2">
    <source>
        <dbReference type="Proteomes" id="UP000217790"/>
    </source>
</evidence>
<accession>A0A2H3DMC4</accession>
<dbReference type="Proteomes" id="UP000217790">
    <property type="component" value="Unassembled WGS sequence"/>
</dbReference>
<gene>
    <name evidence="1" type="ORF">ARMGADRAFT_926116</name>
</gene>
<evidence type="ECO:0008006" key="3">
    <source>
        <dbReference type="Google" id="ProtNLM"/>
    </source>
</evidence>
<keyword evidence="2" id="KW-1185">Reference proteome</keyword>
<proteinExistence type="predicted"/>
<name>A0A2H3DMC4_ARMGA</name>
<sequence>EIALRTEFHSLVLRSETFQKNMIGLVIDESYSISEWGTDNFQCDYSIALELLCRHLPGDVPVLIASVTLPHNVITNIQIAVGLTDQC</sequence>
<dbReference type="STRING" id="47427.A0A2H3DMC4"/>
<feature type="non-terminal residue" evidence="1">
    <location>
        <position position="1"/>
    </location>
</feature>
<dbReference type="Gene3D" id="3.40.50.300">
    <property type="entry name" value="P-loop containing nucleotide triphosphate hydrolases"/>
    <property type="match status" value="1"/>
</dbReference>
<evidence type="ECO:0000313" key="1">
    <source>
        <dbReference type="EMBL" id="PBK95014.1"/>
    </source>
</evidence>
<reference evidence="2" key="1">
    <citation type="journal article" date="2017" name="Nat. Ecol. Evol.">
        <title>Genome expansion and lineage-specific genetic innovations in the forest pathogenic fungi Armillaria.</title>
        <authorList>
            <person name="Sipos G."/>
            <person name="Prasanna A.N."/>
            <person name="Walter M.C."/>
            <person name="O'Connor E."/>
            <person name="Balint B."/>
            <person name="Krizsan K."/>
            <person name="Kiss B."/>
            <person name="Hess J."/>
            <person name="Varga T."/>
            <person name="Slot J."/>
            <person name="Riley R."/>
            <person name="Boka B."/>
            <person name="Rigling D."/>
            <person name="Barry K."/>
            <person name="Lee J."/>
            <person name="Mihaltcheva S."/>
            <person name="LaButti K."/>
            <person name="Lipzen A."/>
            <person name="Waldron R."/>
            <person name="Moloney N.M."/>
            <person name="Sperisen C."/>
            <person name="Kredics L."/>
            <person name="Vagvoelgyi C."/>
            <person name="Patrignani A."/>
            <person name="Fitzpatrick D."/>
            <person name="Nagy I."/>
            <person name="Doyle S."/>
            <person name="Anderson J.B."/>
            <person name="Grigoriev I.V."/>
            <person name="Gueldener U."/>
            <person name="Muensterkoetter M."/>
            <person name="Nagy L.G."/>
        </authorList>
    </citation>
    <scope>NUCLEOTIDE SEQUENCE [LARGE SCALE GENOMIC DNA]</scope>
    <source>
        <strain evidence="2">Ar21-2</strain>
    </source>
</reference>
<dbReference type="InParanoid" id="A0A2H3DMC4"/>